<keyword evidence="3 8" id="KW-0812">Transmembrane</keyword>
<dbReference type="PROSITE" id="PS00217">
    <property type="entry name" value="SUGAR_TRANSPORT_2"/>
    <property type="match status" value="1"/>
</dbReference>
<keyword evidence="11" id="KW-1185">Reference proteome</keyword>
<dbReference type="SUPFAM" id="SSF103473">
    <property type="entry name" value="MFS general substrate transporter"/>
    <property type="match status" value="1"/>
</dbReference>
<proteinExistence type="inferred from homology"/>
<evidence type="ECO:0000259" key="9">
    <source>
        <dbReference type="PROSITE" id="PS50850"/>
    </source>
</evidence>
<feature type="transmembrane region" description="Helical" evidence="8">
    <location>
        <begin position="175"/>
        <end position="193"/>
    </location>
</feature>
<feature type="transmembrane region" description="Helical" evidence="8">
    <location>
        <begin position="91"/>
        <end position="109"/>
    </location>
</feature>
<evidence type="ECO:0000256" key="4">
    <source>
        <dbReference type="ARBA" id="ARBA00022989"/>
    </source>
</evidence>
<feature type="domain" description="Major facilitator superfamily (MFS) profile" evidence="9">
    <location>
        <begin position="14"/>
        <end position="446"/>
    </location>
</feature>
<feature type="transmembrane region" description="Helical" evidence="8">
    <location>
        <begin position="256"/>
        <end position="279"/>
    </location>
</feature>
<feature type="transmembrane region" description="Helical" evidence="8">
    <location>
        <begin position="291"/>
        <end position="314"/>
    </location>
</feature>
<dbReference type="PANTHER" id="PTHR48021:SF46">
    <property type="entry name" value="MAJOR FACILITATOR SUPERFAMILY (MFS) PROFILE DOMAIN-CONTAINING PROTEIN"/>
    <property type="match status" value="1"/>
</dbReference>
<protein>
    <recommendedName>
        <fullName evidence="9">Major facilitator superfamily (MFS) profile domain-containing protein</fullName>
    </recommendedName>
</protein>
<evidence type="ECO:0000256" key="2">
    <source>
        <dbReference type="ARBA" id="ARBA00022475"/>
    </source>
</evidence>
<evidence type="ECO:0000256" key="7">
    <source>
        <dbReference type="ARBA" id="ARBA00024348"/>
    </source>
</evidence>
<comment type="subcellular location">
    <subcellularLocation>
        <location evidence="1">Cell membrane</location>
        <topology evidence="1">Multi-pass membrane protein</topology>
    </subcellularLocation>
</comment>
<evidence type="ECO:0000256" key="5">
    <source>
        <dbReference type="ARBA" id="ARBA00023136"/>
    </source>
</evidence>
<dbReference type="GO" id="GO:0005886">
    <property type="term" value="C:plasma membrane"/>
    <property type="evidence" value="ECO:0007669"/>
    <property type="project" value="UniProtKB-SubCell"/>
</dbReference>
<dbReference type="InterPro" id="IPR005829">
    <property type="entry name" value="Sugar_transporter_CS"/>
</dbReference>
<evidence type="ECO:0000256" key="6">
    <source>
        <dbReference type="ARBA" id="ARBA00023180"/>
    </source>
</evidence>
<dbReference type="PROSITE" id="PS50850">
    <property type="entry name" value="MFS"/>
    <property type="match status" value="1"/>
</dbReference>
<dbReference type="PRINTS" id="PR00171">
    <property type="entry name" value="SUGRTRNSPORT"/>
</dbReference>
<dbReference type="Gene3D" id="1.20.1250.20">
    <property type="entry name" value="MFS general substrate transporter like domains"/>
    <property type="match status" value="1"/>
</dbReference>
<dbReference type="InterPro" id="IPR020846">
    <property type="entry name" value="MFS_dom"/>
</dbReference>
<reference evidence="10 11" key="1">
    <citation type="journal article" date="2021" name="BMC Biol.">
        <title>Horizontally acquired antibacterial genes associated with adaptive radiation of ladybird beetles.</title>
        <authorList>
            <person name="Li H.S."/>
            <person name="Tang X.F."/>
            <person name="Huang Y.H."/>
            <person name="Xu Z.Y."/>
            <person name="Chen M.L."/>
            <person name="Du X.Y."/>
            <person name="Qiu B.Y."/>
            <person name="Chen P.T."/>
            <person name="Zhang W."/>
            <person name="Slipinski A."/>
            <person name="Escalona H.E."/>
            <person name="Waterhouse R.M."/>
            <person name="Zwick A."/>
            <person name="Pang H."/>
        </authorList>
    </citation>
    <scope>NUCLEOTIDE SEQUENCE [LARGE SCALE GENOMIC DNA]</scope>
    <source>
        <strain evidence="10">SYSU2018</strain>
    </source>
</reference>
<dbReference type="EMBL" id="JABFTP020000144">
    <property type="protein sequence ID" value="KAL3281021.1"/>
    <property type="molecule type" value="Genomic_DNA"/>
</dbReference>
<dbReference type="InterPro" id="IPR003663">
    <property type="entry name" value="Sugar/inositol_transpt"/>
</dbReference>
<dbReference type="InterPro" id="IPR036259">
    <property type="entry name" value="MFS_trans_sf"/>
</dbReference>
<dbReference type="FunFam" id="1.20.1250.20:FF:000055">
    <property type="entry name" value="Facilitated trehalose transporter Tret1-2 homolog"/>
    <property type="match status" value="1"/>
</dbReference>
<dbReference type="Proteomes" id="UP001516400">
    <property type="component" value="Unassembled WGS sequence"/>
</dbReference>
<keyword evidence="5 8" id="KW-0472">Membrane</keyword>
<feature type="transmembrane region" description="Helical" evidence="8">
    <location>
        <begin position="148"/>
        <end position="169"/>
    </location>
</feature>
<keyword evidence="6" id="KW-0325">Glycoprotein</keyword>
<evidence type="ECO:0000313" key="11">
    <source>
        <dbReference type="Proteomes" id="UP001516400"/>
    </source>
</evidence>
<comment type="caution">
    <text evidence="10">The sequence shown here is derived from an EMBL/GenBank/DDBJ whole genome shotgun (WGS) entry which is preliminary data.</text>
</comment>
<dbReference type="PANTHER" id="PTHR48021">
    <property type="match status" value="1"/>
</dbReference>
<comment type="similarity">
    <text evidence="7">Belongs to the major facilitator superfamily. Sugar transporter (TC 2.A.1.1) family. Trehalose transporter subfamily.</text>
</comment>
<gene>
    <name evidence="10" type="ORF">HHI36_004245</name>
</gene>
<accession>A0ABD2NRL1</accession>
<feature type="transmembrane region" description="Helical" evidence="8">
    <location>
        <begin position="321"/>
        <end position="343"/>
    </location>
</feature>
<name>A0ABD2NRL1_9CUCU</name>
<dbReference type="InterPro" id="IPR050549">
    <property type="entry name" value="MFS_Trehalose_Transporter"/>
</dbReference>
<evidence type="ECO:0000313" key="10">
    <source>
        <dbReference type="EMBL" id="KAL3281021.1"/>
    </source>
</evidence>
<feature type="transmembrane region" description="Helical" evidence="8">
    <location>
        <begin position="62"/>
        <end position="84"/>
    </location>
</feature>
<evidence type="ECO:0000256" key="3">
    <source>
        <dbReference type="ARBA" id="ARBA00022692"/>
    </source>
</evidence>
<feature type="transmembrane region" description="Helical" evidence="8">
    <location>
        <begin position="420"/>
        <end position="442"/>
    </location>
</feature>
<evidence type="ECO:0000256" key="8">
    <source>
        <dbReference type="SAM" id="Phobius"/>
    </source>
</evidence>
<feature type="transmembrane region" description="Helical" evidence="8">
    <location>
        <begin position="392"/>
        <end position="414"/>
    </location>
</feature>
<evidence type="ECO:0000256" key="1">
    <source>
        <dbReference type="ARBA" id="ARBA00004651"/>
    </source>
</evidence>
<dbReference type="InterPro" id="IPR005828">
    <property type="entry name" value="MFS_sugar_transport-like"/>
</dbReference>
<organism evidence="10 11">
    <name type="scientific">Cryptolaemus montrouzieri</name>
    <dbReference type="NCBI Taxonomy" id="559131"/>
    <lineage>
        <taxon>Eukaryota</taxon>
        <taxon>Metazoa</taxon>
        <taxon>Ecdysozoa</taxon>
        <taxon>Arthropoda</taxon>
        <taxon>Hexapoda</taxon>
        <taxon>Insecta</taxon>
        <taxon>Pterygota</taxon>
        <taxon>Neoptera</taxon>
        <taxon>Endopterygota</taxon>
        <taxon>Coleoptera</taxon>
        <taxon>Polyphaga</taxon>
        <taxon>Cucujiformia</taxon>
        <taxon>Coccinelloidea</taxon>
        <taxon>Coccinellidae</taxon>
        <taxon>Scymninae</taxon>
        <taxon>Scymnini</taxon>
        <taxon>Cryptolaemus</taxon>
    </lineage>
</organism>
<sequence>MFIMLELLAETEVIQYVAVAFGSLNMITCGLFYGWPSASLPHLENFNDASVNLHLSPDEGSWVAIATLLGSIIGCPLAGLTVDIMGRKEMILFSCIPYITSLMTIAFATTPGVLIIGRFIAGISDGLINTALPIYIGEIASPKIRGMLGSSIPVCLILGILIINIMTAFFSVSNAALLSTIFPITCFAGMFFMPKSPYFLLTKNRNSEANEALKKLKGTEDIDAELKEMTMGVESARQESKGNFTDFFTISSNKRAFLIAILIKTAQQLTGITPLIFYASLILEEADIGKSVTICTIIFFLAQLIMSIIGSAIVDWCGRRVLLIWSAIGSAVALFIEGIYFQLKSEGLNLDNWHIIPVSALIIFVFFYGFGLQNIPYLILGELFSTNIKAVAVCYSDLYFALLAAAISQFFQIISTTWGTYLAFYIFTVCSIISSVLMYMFVPETNGITLEEIQSLLEAGRKYRDDKKPTK</sequence>
<keyword evidence="2" id="KW-1003">Cell membrane</keyword>
<feature type="transmembrane region" description="Helical" evidence="8">
    <location>
        <begin position="115"/>
        <end position="136"/>
    </location>
</feature>
<feature type="transmembrane region" description="Helical" evidence="8">
    <location>
        <begin position="355"/>
        <end position="380"/>
    </location>
</feature>
<keyword evidence="4 8" id="KW-1133">Transmembrane helix</keyword>
<dbReference type="Pfam" id="PF00083">
    <property type="entry name" value="Sugar_tr"/>
    <property type="match status" value="1"/>
</dbReference>
<dbReference type="PROSITE" id="PS00216">
    <property type="entry name" value="SUGAR_TRANSPORT_1"/>
    <property type="match status" value="1"/>
</dbReference>
<feature type="transmembrane region" description="Helical" evidence="8">
    <location>
        <begin position="12"/>
        <end position="35"/>
    </location>
</feature>
<dbReference type="AlphaFoldDB" id="A0ABD2NRL1"/>